<dbReference type="Pfam" id="PF14992">
    <property type="entry name" value="TMCO5"/>
    <property type="match status" value="1"/>
</dbReference>
<organism evidence="7 8">
    <name type="scientific">Ovis aries</name>
    <name type="common">Sheep</name>
    <dbReference type="NCBI Taxonomy" id="9940"/>
    <lineage>
        <taxon>Eukaryota</taxon>
        <taxon>Metazoa</taxon>
        <taxon>Chordata</taxon>
        <taxon>Craniata</taxon>
        <taxon>Vertebrata</taxon>
        <taxon>Euteleostomi</taxon>
        <taxon>Mammalia</taxon>
        <taxon>Eutheria</taxon>
        <taxon>Laurasiatheria</taxon>
        <taxon>Artiodactyla</taxon>
        <taxon>Ruminantia</taxon>
        <taxon>Pecora</taxon>
        <taxon>Bovidae</taxon>
        <taxon>Caprinae</taxon>
        <taxon>Ovis</taxon>
    </lineage>
</organism>
<dbReference type="GO" id="GO:0016020">
    <property type="term" value="C:membrane"/>
    <property type="evidence" value="ECO:0007669"/>
    <property type="project" value="UniProtKB-SubCell"/>
</dbReference>
<feature type="coiled-coil region" evidence="6">
    <location>
        <begin position="13"/>
        <end position="142"/>
    </location>
</feature>
<proteinExistence type="predicted"/>
<evidence type="ECO:0000256" key="5">
    <source>
        <dbReference type="ARBA" id="ARBA00023136"/>
    </source>
</evidence>
<dbReference type="InterPro" id="IPR026617">
    <property type="entry name" value="SMCO2/5"/>
</dbReference>
<comment type="caution">
    <text evidence="7">The sequence shown here is derived from an EMBL/GenBank/DDBJ whole genome shotgun (WGS) entry which is preliminary data.</text>
</comment>
<evidence type="ECO:0000256" key="1">
    <source>
        <dbReference type="ARBA" id="ARBA00004167"/>
    </source>
</evidence>
<evidence type="ECO:0000313" key="8">
    <source>
        <dbReference type="Proteomes" id="UP000664991"/>
    </source>
</evidence>
<dbReference type="Proteomes" id="UP000664991">
    <property type="component" value="Unassembled WGS sequence"/>
</dbReference>
<accession>A0A836A995</accession>
<sequence>MEIPKLEVTKQTLDFLNSDLEKDLQRMDEANQVLLKKIQEKEETIQSLERDITLSVRQAREREELNHFISKKEEALRDLELETAKLEKNKEILSRSVVEVQKEISRKCKNVGLDKEALKQMLAELKVKLQKSTESCASQEKELVKIESDYQSVYQLCEDQAHYIKMQSPEQLCPNSETGVNSDGDNPKQYVLKLYNPSSVVLWTKCFLTMAGKILVTQVCDTSWRRSSLPITSELLATEQRLRAPAATSFLPSEVQPGRSRDSADDLGQNCVRNKAATLENFLSLVHIQKALQIILLKAHKSAENRIHLQNWHPSCPHLPTSLSPFISVSAVASSTFPCRGSAGLLKPLFATYHSSNKCDKSTSHVIGDIILVLRSLSGLSYAGSDFFKALKTKVNFTFHDDVKTQNSMIP</sequence>
<dbReference type="AlphaFoldDB" id="A0A836A995"/>
<keyword evidence="4 6" id="KW-0175">Coiled coil</keyword>
<evidence type="ECO:0000256" key="3">
    <source>
        <dbReference type="ARBA" id="ARBA00022989"/>
    </source>
</evidence>
<evidence type="ECO:0000313" key="7">
    <source>
        <dbReference type="EMBL" id="KAG5206492.1"/>
    </source>
</evidence>
<comment type="subcellular location">
    <subcellularLocation>
        <location evidence="1">Membrane</location>
        <topology evidence="1">Single-pass membrane protein</topology>
    </subcellularLocation>
</comment>
<dbReference type="EMBL" id="JAEMGP010000007">
    <property type="protein sequence ID" value="KAG5206492.1"/>
    <property type="molecule type" value="Genomic_DNA"/>
</dbReference>
<dbReference type="PANTHER" id="PTHR22422">
    <property type="entry name" value="TRANSMEMBRANE AND COILED-COIL DOMAIN-CONTAINING PROTEIN 5B-RELATED"/>
    <property type="match status" value="1"/>
</dbReference>
<reference evidence="7 8" key="1">
    <citation type="submission" date="2020-12" db="EMBL/GenBank/DDBJ databases">
        <title>De novo assembly of Tibetan sheep genome.</title>
        <authorList>
            <person name="Li X."/>
        </authorList>
    </citation>
    <scope>NUCLEOTIDE SEQUENCE [LARGE SCALE GENOMIC DNA]</scope>
    <source>
        <tissue evidence="7">Heart</tissue>
    </source>
</reference>
<protein>
    <submittedName>
        <fullName evidence="7">Uncharacterized protein</fullName>
    </submittedName>
</protein>
<evidence type="ECO:0000256" key="6">
    <source>
        <dbReference type="SAM" id="Coils"/>
    </source>
</evidence>
<evidence type="ECO:0000256" key="4">
    <source>
        <dbReference type="ARBA" id="ARBA00023054"/>
    </source>
</evidence>
<evidence type="ECO:0000256" key="2">
    <source>
        <dbReference type="ARBA" id="ARBA00022692"/>
    </source>
</evidence>
<keyword evidence="5" id="KW-0472">Membrane</keyword>
<keyword evidence="3" id="KW-1133">Transmembrane helix</keyword>
<name>A0A836A995_SHEEP</name>
<keyword evidence="2" id="KW-0812">Transmembrane</keyword>
<dbReference type="PANTHER" id="PTHR22422:SF1">
    <property type="entry name" value="TRANSMEMBRANE AND COILED-COIL DOMAIN-CONTAINING PROTEIN 5B"/>
    <property type="match status" value="1"/>
</dbReference>
<gene>
    <name evidence="7" type="ORF">JEQ12_018065</name>
</gene>